<sequence>MIALVFPLSRIALRMTFLIIGNFLATVLLVVACLPQRWRSGTQDWRSSGVFLRAKETLQLVTKVCKSCTANIRSMEAVYIRDGMLKLHTKTGSLRFEVVRFLEDEISKGEKKLVRFPDLCLNAADKSAILLQAVSVQAREYLVLHGKTGSWSEMSASLRFYEEQLGW</sequence>
<keyword evidence="1" id="KW-0472">Membrane</keyword>
<feature type="transmembrane region" description="Helical" evidence="1">
    <location>
        <begin position="12"/>
        <end position="34"/>
    </location>
</feature>
<name>A0A1Q9BRS3_SYMMI</name>
<dbReference type="Proteomes" id="UP000186817">
    <property type="component" value="Unassembled WGS sequence"/>
</dbReference>
<gene>
    <name evidence="2" type="ORF">AK812_SmicGene47405</name>
</gene>
<protein>
    <submittedName>
        <fullName evidence="2">Uncharacterized protein</fullName>
    </submittedName>
</protein>
<dbReference type="EMBL" id="LSRX01005633">
    <property type="protein sequence ID" value="OLP73379.1"/>
    <property type="molecule type" value="Genomic_DNA"/>
</dbReference>
<reference evidence="2 3" key="1">
    <citation type="submission" date="2016-02" db="EMBL/GenBank/DDBJ databases">
        <title>Genome analysis of coral dinoflagellate symbionts highlights evolutionary adaptations to a symbiotic lifestyle.</title>
        <authorList>
            <person name="Aranda M."/>
            <person name="Li Y."/>
            <person name="Liew Y.J."/>
            <person name="Baumgarten S."/>
            <person name="Simakov O."/>
            <person name="Wilson M."/>
            <person name="Piel J."/>
            <person name="Ashoor H."/>
            <person name="Bougouffa S."/>
            <person name="Bajic V.B."/>
            <person name="Ryu T."/>
            <person name="Ravasi T."/>
            <person name="Bayer T."/>
            <person name="Micklem G."/>
            <person name="Kim H."/>
            <person name="Bhak J."/>
            <person name="Lajeunesse T.C."/>
            <person name="Voolstra C.R."/>
        </authorList>
    </citation>
    <scope>NUCLEOTIDE SEQUENCE [LARGE SCALE GENOMIC DNA]</scope>
    <source>
        <strain evidence="2 3">CCMP2467</strain>
    </source>
</reference>
<evidence type="ECO:0000313" key="3">
    <source>
        <dbReference type="Proteomes" id="UP000186817"/>
    </source>
</evidence>
<keyword evidence="3" id="KW-1185">Reference proteome</keyword>
<keyword evidence="1" id="KW-1133">Transmembrane helix</keyword>
<proteinExistence type="predicted"/>
<dbReference type="AlphaFoldDB" id="A0A1Q9BRS3"/>
<comment type="caution">
    <text evidence="2">The sequence shown here is derived from an EMBL/GenBank/DDBJ whole genome shotgun (WGS) entry which is preliminary data.</text>
</comment>
<evidence type="ECO:0000313" key="2">
    <source>
        <dbReference type="EMBL" id="OLP73379.1"/>
    </source>
</evidence>
<dbReference type="OrthoDB" id="443183at2759"/>
<keyword evidence="1" id="KW-0812">Transmembrane</keyword>
<organism evidence="2 3">
    <name type="scientific">Symbiodinium microadriaticum</name>
    <name type="common">Dinoflagellate</name>
    <name type="synonym">Zooxanthella microadriatica</name>
    <dbReference type="NCBI Taxonomy" id="2951"/>
    <lineage>
        <taxon>Eukaryota</taxon>
        <taxon>Sar</taxon>
        <taxon>Alveolata</taxon>
        <taxon>Dinophyceae</taxon>
        <taxon>Suessiales</taxon>
        <taxon>Symbiodiniaceae</taxon>
        <taxon>Symbiodinium</taxon>
    </lineage>
</organism>
<evidence type="ECO:0000256" key="1">
    <source>
        <dbReference type="SAM" id="Phobius"/>
    </source>
</evidence>
<accession>A0A1Q9BRS3</accession>